<reference evidence="1" key="1">
    <citation type="submission" date="2021-02" db="EMBL/GenBank/DDBJ databases">
        <authorList>
            <person name="Dougan E. K."/>
            <person name="Rhodes N."/>
            <person name="Thang M."/>
            <person name="Chan C."/>
        </authorList>
    </citation>
    <scope>NUCLEOTIDE SEQUENCE</scope>
</reference>
<feature type="non-terminal residue" evidence="1">
    <location>
        <position position="1"/>
    </location>
</feature>
<dbReference type="OrthoDB" id="10307875at2759"/>
<comment type="caution">
    <text evidence="1">The sequence shown here is derived from an EMBL/GenBank/DDBJ whole genome shotgun (WGS) entry which is preliminary data.</text>
</comment>
<keyword evidence="2" id="KW-1185">Reference proteome</keyword>
<proteinExistence type="predicted"/>
<name>A0A812M5V6_SYMPI</name>
<organism evidence="1 2">
    <name type="scientific">Symbiodinium pilosum</name>
    <name type="common">Dinoflagellate</name>
    <dbReference type="NCBI Taxonomy" id="2952"/>
    <lineage>
        <taxon>Eukaryota</taxon>
        <taxon>Sar</taxon>
        <taxon>Alveolata</taxon>
        <taxon>Dinophyceae</taxon>
        <taxon>Suessiales</taxon>
        <taxon>Symbiodiniaceae</taxon>
        <taxon>Symbiodinium</taxon>
    </lineage>
</organism>
<accession>A0A812M5V6</accession>
<gene>
    <name evidence="1" type="ORF">SPIL2461_LOCUS5270</name>
</gene>
<feature type="non-terminal residue" evidence="1">
    <location>
        <position position="74"/>
    </location>
</feature>
<sequence>ETATMALDLLKQVMESMKAGKRPPKLPEEWVELSESEDAATQVLEQSSRHWDLMKAQAAIAVKNNHWTKRVSPL</sequence>
<dbReference type="AlphaFoldDB" id="A0A812M5V6"/>
<dbReference type="Proteomes" id="UP000649617">
    <property type="component" value="Unassembled WGS sequence"/>
</dbReference>
<evidence type="ECO:0000313" key="1">
    <source>
        <dbReference type="EMBL" id="CAE7257351.1"/>
    </source>
</evidence>
<dbReference type="EMBL" id="CAJNIZ010007356">
    <property type="protein sequence ID" value="CAE7257351.1"/>
    <property type="molecule type" value="Genomic_DNA"/>
</dbReference>
<evidence type="ECO:0000313" key="2">
    <source>
        <dbReference type="Proteomes" id="UP000649617"/>
    </source>
</evidence>
<protein>
    <submittedName>
        <fullName evidence="1">Uncharacterized protein</fullName>
    </submittedName>
</protein>